<dbReference type="Pfam" id="PF03045">
    <property type="entry name" value="DAN"/>
    <property type="match status" value="1"/>
</dbReference>
<dbReference type="GO" id="GO:0048513">
    <property type="term" value="P:animal organ development"/>
    <property type="evidence" value="ECO:0007669"/>
    <property type="project" value="UniProtKB-ARBA"/>
</dbReference>
<dbReference type="GO" id="GO:0032926">
    <property type="term" value="P:negative regulation of activin receptor signaling pathway"/>
    <property type="evidence" value="ECO:0007669"/>
    <property type="project" value="UniProtKB-ARBA"/>
</dbReference>
<evidence type="ECO:0000256" key="6">
    <source>
        <dbReference type="PIRNR" id="PIRNR027807"/>
    </source>
</evidence>
<accession>A0AAD7W1J7</accession>
<dbReference type="EMBL" id="JAINUG010000375">
    <property type="protein sequence ID" value="KAJ8373036.1"/>
    <property type="molecule type" value="Genomic_DNA"/>
</dbReference>
<dbReference type="SMART" id="SM00041">
    <property type="entry name" value="CT"/>
    <property type="match status" value="1"/>
</dbReference>
<evidence type="ECO:0000256" key="2">
    <source>
        <dbReference type="ARBA" id="ARBA00007872"/>
    </source>
</evidence>
<dbReference type="GO" id="GO:0005576">
    <property type="term" value="C:extracellular region"/>
    <property type="evidence" value="ECO:0007669"/>
    <property type="project" value="UniProtKB-SubCell"/>
</dbReference>
<dbReference type="InterPro" id="IPR029034">
    <property type="entry name" value="Cystine-knot_cytokine"/>
</dbReference>
<evidence type="ECO:0000313" key="11">
    <source>
        <dbReference type="Proteomes" id="UP001221898"/>
    </source>
</evidence>
<comment type="caution">
    <text evidence="7">Lacks conserved residue(s) required for the propagation of feature annotation.</text>
</comment>
<evidence type="ECO:0000256" key="1">
    <source>
        <dbReference type="ARBA" id="ARBA00004613"/>
    </source>
</evidence>
<comment type="caution">
    <text evidence="10">The sequence shown here is derived from an EMBL/GenBank/DDBJ whole genome shotgun (WGS) entry which is preliminary data.</text>
</comment>
<protein>
    <recommendedName>
        <fullName evidence="9">CTCK domain-containing protein</fullName>
    </recommendedName>
</protein>
<reference evidence="10" key="1">
    <citation type="journal article" date="2023" name="Science">
        <title>Genome structures resolve the early diversification of teleost fishes.</title>
        <authorList>
            <person name="Parey E."/>
            <person name="Louis A."/>
            <person name="Montfort J."/>
            <person name="Bouchez O."/>
            <person name="Roques C."/>
            <person name="Iampietro C."/>
            <person name="Lluch J."/>
            <person name="Castinel A."/>
            <person name="Donnadieu C."/>
            <person name="Desvignes T."/>
            <person name="Floi Bucao C."/>
            <person name="Jouanno E."/>
            <person name="Wen M."/>
            <person name="Mejri S."/>
            <person name="Dirks R."/>
            <person name="Jansen H."/>
            <person name="Henkel C."/>
            <person name="Chen W.J."/>
            <person name="Zahm M."/>
            <person name="Cabau C."/>
            <person name="Klopp C."/>
            <person name="Thompson A.W."/>
            <person name="Robinson-Rechavi M."/>
            <person name="Braasch I."/>
            <person name="Lecointre G."/>
            <person name="Bobe J."/>
            <person name="Postlethwait J.H."/>
            <person name="Berthelot C."/>
            <person name="Roest Crollius H."/>
            <person name="Guiguen Y."/>
        </authorList>
    </citation>
    <scope>NUCLEOTIDE SEQUENCE</scope>
    <source>
        <strain evidence="10">NC1722</strain>
    </source>
</reference>
<evidence type="ECO:0000256" key="4">
    <source>
        <dbReference type="ARBA" id="ARBA00022729"/>
    </source>
</evidence>
<keyword evidence="4" id="KW-0732">Signal</keyword>
<organism evidence="10 11">
    <name type="scientific">Aldrovandia affinis</name>
    <dbReference type="NCBI Taxonomy" id="143900"/>
    <lineage>
        <taxon>Eukaryota</taxon>
        <taxon>Metazoa</taxon>
        <taxon>Chordata</taxon>
        <taxon>Craniata</taxon>
        <taxon>Vertebrata</taxon>
        <taxon>Euteleostomi</taxon>
        <taxon>Actinopterygii</taxon>
        <taxon>Neopterygii</taxon>
        <taxon>Teleostei</taxon>
        <taxon>Notacanthiformes</taxon>
        <taxon>Halosauridae</taxon>
        <taxon>Aldrovandia</taxon>
    </lineage>
</organism>
<name>A0AAD7W1J7_9TELE</name>
<comment type="similarity">
    <text evidence="2 6">Belongs to the DAN family.</text>
</comment>
<evidence type="ECO:0000256" key="8">
    <source>
        <dbReference type="SAM" id="MobiDB-lite"/>
    </source>
</evidence>
<proteinExistence type="inferred from homology"/>
<dbReference type="GO" id="GO:0003002">
    <property type="term" value="P:regionalization"/>
    <property type="evidence" value="ECO:0007669"/>
    <property type="project" value="UniProtKB-ARBA"/>
</dbReference>
<dbReference type="PANTHER" id="PTHR15273">
    <property type="entry name" value="DAN DOMAIN FAMILY MEMBER 5"/>
    <property type="match status" value="1"/>
</dbReference>
<dbReference type="InterPro" id="IPR004133">
    <property type="entry name" value="DAN_dom"/>
</dbReference>
<gene>
    <name evidence="10" type="ORF">AAFF_G00271640</name>
</gene>
<evidence type="ECO:0000259" key="9">
    <source>
        <dbReference type="PROSITE" id="PS01225"/>
    </source>
</evidence>
<comment type="subcellular location">
    <subcellularLocation>
        <location evidence="1 6">Secreted</location>
    </subcellularLocation>
</comment>
<evidence type="ECO:0000256" key="7">
    <source>
        <dbReference type="PROSITE-ProRule" id="PRU00039"/>
    </source>
</evidence>
<dbReference type="InterPro" id="IPR006207">
    <property type="entry name" value="Cys_knot_C"/>
</dbReference>
<feature type="region of interest" description="Disordered" evidence="8">
    <location>
        <begin position="207"/>
        <end position="251"/>
    </location>
</feature>
<keyword evidence="3 6" id="KW-0964">Secreted</keyword>
<dbReference type="InterPro" id="IPR016860">
    <property type="entry name" value="Cerberus"/>
</dbReference>
<dbReference type="Gene3D" id="2.10.90.10">
    <property type="entry name" value="Cystine-knot cytokines"/>
    <property type="match status" value="1"/>
</dbReference>
<dbReference type="Proteomes" id="UP001221898">
    <property type="component" value="Unassembled WGS sequence"/>
</dbReference>
<evidence type="ECO:0000256" key="5">
    <source>
        <dbReference type="ARBA" id="ARBA00023157"/>
    </source>
</evidence>
<keyword evidence="5" id="KW-1015">Disulfide bond</keyword>
<feature type="region of interest" description="Disordered" evidence="8">
    <location>
        <begin position="27"/>
        <end position="53"/>
    </location>
</feature>
<keyword evidence="11" id="KW-1185">Reference proteome</keyword>
<dbReference type="AlphaFoldDB" id="A0AAD7W1J7"/>
<evidence type="ECO:0000256" key="3">
    <source>
        <dbReference type="ARBA" id="ARBA00022525"/>
    </source>
</evidence>
<dbReference type="PANTHER" id="PTHR15273:SF8">
    <property type="entry name" value="CERBERUS"/>
    <property type="match status" value="1"/>
</dbReference>
<sequence>MQRRAGSSYAMSARDLESLATAVHRPRATGELVNRTRAADSVRSARPAAQRKFSASRSQAQHFLLNGLRPTPLVDIWSPTDSPPLKNAKKFWNHFMFRRRSGFQSILPIGNNEVHQQKCHAIPFSQSVAHRGCETLVLKNHLCVGRCSAAVRVPADVRGEEGRRHALCSHCAPVTFRLRKVPLRCAGDAHVIKVVAMVEDCQCEGQRGRHAHPHSGPGLIGPSLSRNQALQPEKRRRGPASPMPPEPVRQDNISHWPVMAAVKGRCKYPGCEDGMARMMFTKRGLYLCITMERNCFLEFASSEVQQANCQETSEEQWIGGAI</sequence>
<evidence type="ECO:0000313" key="10">
    <source>
        <dbReference type="EMBL" id="KAJ8373036.1"/>
    </source>
</evidence>
<dbReference type="PROSITE" id="PS01225">
    <property type="entry name" value="CTCK_2"/>
    <property type="match status" value="1"/>
</dbReference>
<feature type="domain" description="CTCK" evidence="9">
    <location>
        <begin position="119"/>
        <end position="212"/>
    </location>
</feature>